<sequence>MNSGKRGNQKRIPRRVDGIESKNKIKTAAIDLFSKSNFSDVSISQITKHAKMSTGAFYQYYINKDELFREILEEFFEDLNDNLKASNLKESALNYLEYAKKNQKLFKIVHLNEYLFEWIRNEYDGIFRNISEKFDLTDVGYFYFWSPLKFVVGFSDLIETEIVGEHFVDLLVSGIVLECPDVLIPEVFAFQPKKHVIEIDEKREHILANAETLFGTYGYEKTQVYDIAKASGIAVGTFYLYFKNKLELLHELVRWINKGLRYNVKLAVERCQKCNRLVQEIAGLYAFVQFFKMHSNMYRIVRESQTIDRDIAKEYYLSIYRPYVNALRKSVESGNLVLKGKYAHEEEINYLAIMLMSFGHYIGERYLLAGQMKGEKREVLEFFLKDLYEYICRGLGVK</sequence>
<dbReference type="SUPFAM" id="SSF46689">
    <property type="entry name" value="Homeodomain-like"/>
    <property type="match status" value="2"/>
</dbReference>
<dbReference type="Gene3D" id="1.10.357.10">
    <property type="entry name" value="Tetracycline Repressor, domain 2"/>
    <property type="match status" value="2"/>
</dbReference>
<feature type="domain" description="HTH tetR-type" evidence="3">
    <location>
        <begin position="19"/>
        <end position="79"/>
    </location>
</feature>
<dbReference type="InterPro" id="IPR009057">
    <property type="entry name" value="Homeodomain-like_sf"/>
</dbReference>
<reference evidence="4 5" key="2">
    <citation type="journal article" date="2009" name="Proc. Natl. Acad. Sci. U.S.A.">
        <title>On the chimeric nature, thermophilic origin, and phylogenetic placement of the Thermotogales.</title>
        <authorList>
            <person name="Zhaxybayeva O."/>
            <person name="Swithers K.S."/>
            <person name="Lapierre P."/>
            <person name="Fournier G.P."/>
            <person name="Bickhart D.M."/>
            <person name="DeBoy R.T."/>
            <person name="Nelson K.E."/>
            <person name="Nesbo C.L."/>
            <person name="Doolittle W.F."/>
            <person name="Gogarten J.P."/>
            <person name="Noll K.M."/>
        </authorList>
    </citation>
    <scope>NUCLEOTIDE SEQUENCE [LARGE SCALE GENOMIC DNA]</scope>
    <source>
        <strain evidence="5">ATCC 35602 / DSM 5306 / Rt17-B1</strain>
    </source>
</reference>
<evidence type="ECO:0000256" key="1">
    <source>
        <dbReference type="ARBA" id="ARBA00023125"/>
    </source>
</evidence>
<dbReference type="PANTHER" id="PTHR43479:SF11">
    <property type="entry name" value="ACREF_ENVCD OPERON REPRESSOR-RELATED"/>
    <property type="match status" value="1"/>
</dbReference>
<dbReference type="GO" id="GO:0003677">
    <property type="term" value="F:DNA binding"/>
    <property type="evidence" value="ECO:0007669"/>
    <property type="project" value="UniProtKB-UniRule"/>
</dbReference>
<feature type="domain" description="HTH tetR-type" evidence="3">
    <location>
        <begin position="200"/>
        <end position="260"/>
    </location>
</feature>
<gene>
    <name evidence="4" type="ordered locus">Fnod_0533</name>
</gene>
<dbReference type="PROSITE" id="PS50977">
    <property type="entry name" value="HTH_TETR_2"/>
    <property type="match status" value="2"/>
</dbReference>
<dbReference type="HOGENOM" id="CLU_058230_0_0_0"/>
<dbReference type="PANTHER" id="PTHR43479">
    <property type="entry name" value="ACREF/ENVCD OPERON REPRESSOR-RELATED"/>
    <property type="match status" value="1"/>
</dbReference>
<dbReference type="PRINTS" id="PR00455">
    <property type="entry name" value="HTHTETR"/>
</dbReference>
<feature type="DNA-binding region" description="H-T-H motif" evidence="2">
    <location>
        <begin position="42"/>
        <end position="61"/>
    </location>
</feature>
<dbReference type="InterPro" id="IPR050624">
    <property type="entry name" value="HTH-type_Tx_Regulator"/>
</dbReference>
<evidence type="ECO:0000256" key="2">
    <source>
        <dbReference type="PROSITE-ProRule" id="PRU00335"/>
    </source>
</evidence>
<evidence type="ECO:0000259" key="3">
    <source>
        <dbReference type="PROSITE" id="PS50977"/>
    </source>
</evidence>
<dbReference type="EMBL" id="CP000771">
    <property type="protein sequence ID" value="ABS60396.1"/>
    <property type="molecule type" value="Genomic_DNA"/>
</dbReference>
<dbReference type="eggNOG" id="COG1309">
    <property type="taxonomic scope" value="Bacteria"/>
</dbReference>
<dbReference type="STRING" id="381764.Fnod_0533"/>
<reference evidence="4 5" key="1">
    <citation type="submission" date="2007-07" db="EMBL/GenBank/DDBJ databases">
        <title>Complete sequence of Fervidobacterium nodosum Rt17-B1.</title>
        <authorList>
            <consortium name="US DOE Joint Genome Institute"/>
            <person name="Copeland A."/>
            <person name="Lucas S."/>
            <person name="Lapidus A."/>
            <person name="Barry K."/>
            <person name="Glavina del Rio T."/>
            <person name="Dalin E."/>
            <person name="Tice H."/>
            <person name="Pitluck S."/>
            <person name="Saunders E."/>
            <person name="Brettin T."/>
            <person name="Bruce D."/>
            <person name="Detter J.C."/>
            <person name="Han C."/>
            <person name="Schmutz J."/>
            <person name="Larimer F."/>
            <person name="Land M."/>
            <person name="Hauser L."/>
            <person name="Kyrpides N."/>
            <person name="Mikhailova N."/>
            <person name="Nelson K."/>
            <person name="Gogarten J.P."/>
            <person name="Noll K."/>
            <person name="Richardson P."/>
        </authorList>
    </citation>
    <scope>NUCLEOTIDE SEQUENCE [LARGE SCALE GENOMIC DNA]</scope>
    <source>
        <strain evidence="5">ATCC 35602 / DSM 5306 / Rt17-B1</strain>
    </source>
</reference>
<dbReference type="Pfam" id="PF00440">
    <property type="entry name" value="TetR_N"/>
    <property type="match status" value="2"/>
</dbReference>
<dbReference type="KEGG" id="fno:Fnod_0533"/>
<keyword evidence="1 2" id="KW-0238">DNA-binding</keyword>
<dbReference type="InterPro" id="IPR001647">
    <property type="entry name" value="HTH_TetR"/>
</dbReference>
<proteinExistence type="predicted"/>
<evidence type="ECO:0000313" key="4">
    <source>
        <dbReference type="EMBL" id="ABS60396.1"/>
    </source>
</evidence>
<keyword evidence="5" id="KW-1185">Reference proteome</keyword>
<protein>
    <submittedName>
        <fullName evidence="4">Transcriptional regulator, TetR family</fullName>
    </submittedName>
</protein>
<evidence type="ECO:0000313" key="5">
    <source>
        <dbReference type="Proteomes" id="UP000002415"/>
    </source>
</evidence>
<accession>A7HKG3</accession>
<dbReference type="AlphaFoldDB" id="A7HKG3"/>
<name>A7HKG3_FERNB</name>
<feature type="DNA-binding region" description="H-T-H motif" evidence="2">
    <location>
        <begin position="223"/>
        <end position="242"/>
    </location>
</feature>
<dbReference type="RefSeq" id="WP_011993715.1">
    <property type="nucleotide sequence ID" value="NC_009718.1"/>
</dbReference>
<dbReference type="OrthoDB" id="9812993at2"/>
<organism evidence="4 5">
    <name type="scientific">Fervidobacterium nodosum (strain ATCC 35602 / DSM 5306 / Rt17-B1)</name>
    <dbReference type="NCBI Taxonomy" id="381764"/>
    <lineage>
        <taxon>Bacteria</taxon>
        <taxon>Thermotogati</taxon>
        <taxon>Thermotogota</taxon>
        <taxon>Thermotogae</taxon>
        <taxon>Thermotogales</taxon>
        <taxon>Fervidobacteriaceae</taxon>
        <taxon>Fervidobacterium</taxon>
    </lineage>
</organism>
<dbReference type="Proteomes" id="UP000002415">
    <property type="component" value="Chromosome"/>
</dbReference>